<accession>A0A0E0LB56</accession>
<dbReference type="EnsemblPlants" id="OPUNC06G12430.1">
    <property type="protein sequence ID" value="OPUNC06G12430.1"/>
    <property type="gene ID" value="OPUNC06G12430"/>
</dbReference>
<feature type="compositionally biased region" description="Gly residues" evidence="1">
    <location>
        <begin position="1"/>
        <end position="10"/>
    </location>
</feature>
<dbReference type="Gramene" id="OPUNC06G12430.1">
    <property type="protein sequence ID" value="OPUNC06G12430.1"/>
    <property type="gene ID" value="OPUNC06G12430"/>
</dbReference>
<organism evidence="2">
    <name type="scientific">Oryza punctata</name>
    <name type="common">Red rice</name>
    <dbReference type="NCBI Taxonomy" id="4537"/>
    <lineage>
        <taxon>Eukaryota</taxon>
        <taxon>Viridiplantae</taxon>
        <taxon>Streptophyta</taxon>
        <taxon>Embryophyta</taxon>
        <taxon>Tracheophyta</taxon>
        <taxon>Spermatophyta</taxon>
        <taxon>Magnoliopsida</taxon>
        <taxon>Liliopsida</taxon>
        <taxon>Poales</taxon>
        <taxon>Poaceae</taxon>
        <taxon>BOP clade</taxon>
        <taxon>Oryzoideae</taxon>
        <taxon>Oryzeae</taxon>
        <taxon>Oryzinae</taxon>
        <taxon>Oryza</taxon>
    </lineage>
</organism>
<protein>
    <submittedName>
        <fullName evidence="2">Uncharacterized protein</fullName>
    </submittedName>
</protein>
<feature type="compositionally biased region" description="Low complexity" evidence="1">
    <location>
        <begin position="11"/>
        <end position="21"/>
    </location>
</feature>
<evidence type="ECO:0000256" key="1">
    <source>
        <dbReference type="SAM" id="MobiDB-lite"/>
    </source>
</evidence>
<sequence>MKVGGGGGAGVWEESGPGASARRGRGTGARKEGDSGGGRRAEEGRRRRRSVPQREEEASPACGGRKAAGLMVELEMLDLTGERRQLLGGDKEWQRCSCCFRRIRRWMGVRAAGTSSPSGRSPPPPCPLSARVQPGLATVTSSSPCEWRREKREQMSRGERREN</sequence>
<evidence type="ECO:0000313" key="3">
    <source>
        <dbReference type="Proteomes" id="UP000026962"/>
    </source>
</evidence>
<feature type="region of interest" description="Disordered" evidence="1">
    <location>
        <begin position="1"/>
        <end position="67"/>
    </location>
</feature>
<reference evidence="2" key="1">
    <citation type="submission" date="2015-04" db="UniProtKB">
        <authorList>
            <consortium name="EnsemblPlants"/>
        </authorList>
    </citation>
    <scope>IDENTIFICATION</scope>
</reference>
<reference evidence="2" key="2">
    <citation type="submission" date="2018-05" db="EMBL/GenBank/DDBJ databases">
        <title>OpunRS2 (Oryza punctata Reference Sequence Version 2).</title>
        <authorList>
            <person name="Zhang J."/>
            <person name="Kudrna D."/>
            <person name="Lee S."/>
            <person name="Talag J."/>
            <person name="Welchert J."/>
            <person name="Wing R.A."/>
        </authorList>
    </citation>
    <scope>NUCLEOTIDE SEQUENCE [LARGE SCALE GENOMIC DNA]</scope>
</reference>
<feature type="region of interest" description="Disordered" evidence="1">
    <location>
        <begin position="110"/>
        <end position="163"/>
    </location>
</feature>
<proteinExistence type="predicted"/>
<dbReference type="Proteomes" id="UP000026962">
    <property type="component" value="Chromosome 6"/>
</dbReference>
<keyword evidence="3" id="KW-1185">Reference proteome</keyword>
<feature type="compositionally biased region" description="Basic and acidic residues" evidence="1">
    <location>
        <begin position="29"/>
        <end position="45"/>
    </location>
</feature>
<name>A0A0E0LB56_ORYPU</name>
<dbReference type="AlphaFoldDB" id="A0A0E0LB56"/>
<feature type="compositionally biased region" description="Basic and acidic residues" evidence="1">
    <location>
        <begin position="146"/>
        <end position="163"/>
    </location>
</feature>
<evidence type="ECO:0000313" key="2">
    <source>
        <dbReference type="EnsemblPlants" id="OPUNC06G12430.1"/>
    </source>
</evidence>
<dbReference type="HOGENOM" id="CLU_1629734_0_0_1"/>